<organism evidence="2 3">
    <name type="scientific">Fundidesulfovibrio magnetotacticus</name>
    <dbReference type="NCBI Taxonomy" id="2730080"/>
    <lineage>
        <taxon>Bacteria</taxon>
        <taxon>Pseudomonadati</taxon>
        <taxon>Thermodesulfobacteriota</taxon>
        <taxon>Desulfovibrionia</taxon>
        <taxon>Desulfovibrionales</taxon>
        <taxon>Desulfovibrionaceae</taxon>
        <taxon>Fundidesulfovibrio</taxon>
    </lineage>
</organism>
<dbReference type="Gene3D" id="1.20.120.160">
    <property type="entry name" value="HPT domain"/>
    <property type="match status" value="1"/>
</dbReference>
<reference evidence="2 3" key="1">
    <citation type="submission" date="2020-04" db="EMBL/GenBank/DDBJ databases">
        <authorList>
            <consortium name="Desulfovibrio sp. FSS-1 genome sequencing consortium"/>
            <person name="Shimoshige H."/>
            <person name="Kobayashi H."/>
            <person name="Maekawa T."/>
        </authorList>
    </citation>
    <scope>NUCLEOTIDE SEQUENCE [LARGE SCALE GENOMIC DNA]</scope>
    <source>
        <strain evidence="2 3">SIID29052-01</strain>
    </source>
</reference>
<dbReference type="Pfam" id="PF01627">
    <property type="entry name" value="Hpt"/>
    <property type="match status" value="1"/>
</dbReference>
<evidence type="ECO:0000259" key="1">
    <source>
        <dbReference type="Pfam" id="PF01627"/>
    </source>
</evidence>
<name>A0A6V8LV23_9BACT</name>
<accession>A0A6V8LV23</accession>
<dbReference type="InterPro" id="IPR036641">
    <property type="entry name" value="HPT_dom_sf"/>
</dbReference>
<dbReference type="GO" id="GO:0000160">
    <property type="term" value="P:phosphorelay signal transduction system"/>
    <property type="evidence" value="ECO:0007669"/>
    <property type="project" value="InterPro"/>
</dbReference>
<evidence type="ECO:0000313" key="3">
    <source>
        <dbReference type="Proteomes" id="UP000494245"/>
    </source>
</evidence>
<dbReference type="Proteomes" id="UP000494245">
    <property type="component" value="Unassembled WGS sequence"/>
</dbReference>
<protein>
    <recommendedName>
        <fullName evidence="1">HPt domain-containing protein</fullName>
    </recommendedName>
</protein>
<dbReference type="SUPFAM" id="SSF47226">
    <property type="entry name" value="Histidine-containing phosphotransfer domain, HPT domain"/>
    <property type="match status" value="1"/>
</dbReference>
<dbReference type="GO" id="GO:0004672">
    <property type="term" value="F:protein kinase activity"/>
    <property type="evidence" value="ECO:0007669"/>
    <property type="project" value="UniProtKB-ARBA"/>
</dbReference>
<dbReference type="AlphaFoldDB" id="A0A6V8LV23"/>
<reference evidence="2 3" key="2">
    <citation type="submission" date="2020-05" db="EMBL/GenBank/DDBJ databases">
        <title>Draft genome sequence of Desulfovibrio sp. strainFSS-1.</title>
        <authorList>
            <person name="Shimoshige H."/>
            <person name="Kobayashi H."/>
            <person name="Maekawa T."/>
        </authorList>
    </citation>
    <scope>NUCLEOTIDE SEQUENCE [LARGE SCALE GENOMIC DNA]</scope>
    <source>
        <strain evidence="2 3">SIID29052-01</strain>
    </source>
</reference>
<sequence>MIERMPEALRPLAGELAQALRGELEGAVRALHEGDLEAMKARLHAFKGAAMRFGLTEVWQSAARAEQGAGKMLESALRELGALLDELERETRAEAAGEG</sequence>
<keyword evidence="3" id="KW-1185">Reference proteome</keyword>
<dbReference type="RefSeq" id="WP_173086736.1">
    <property type="nucleotide sequence ID" value="NZ_BLTE01000019.1"/>
</dbReference>
<proteinExistence type="predicted"/>
<evidence type="ECO:0000313" key="2">
    <source>
        <dbReference type="EMBL" id="GFK95594.1"/>
    </source>
</evidence>
<dbReference type="EMBL" id="BLTE01000019">
    <property type="protein sequence ID" value="GFK95594.1"/>
    <property type="molecule type" value="Genomic_DNA"/>
</dbReference>
<comment type="caution">
    <text evidence="2">The sequence shown here is derived from an EMBL/GenBank/DDBJ whole genome shotgun (WGS) entry which is preliminary data.</text>
</comment>
<gene>
    <name evidence="2" type="ORF">NNJEOMEG_03462</name>
</gene>
<feature type="domain" description="HPt" evidence="1">
    <location>
        <begin position="16"/>
        <end position="89"/>
    </location>
</feature>
<dbReference type="InterPro" id="IPR008207">
    <property type="entry name" value="Sig_transdc_His_kin_Hpt_dom"/>
</dbReference>